<evidence type="ECO:0000256" key="9">
    <source>
        <dbReference type="SAM" id="SignalP"/>
    </source>
</evidence>
<proteinExistence type="predicted"/>
<dbReference type="PANTHER" id="PTHR35008">
    <property type="entry name" value="BLL4482 PROTEIN-RELATED"/>
    <property type="match status" value="1"/>
</dbReference>
<dbReference type="Pfam" id="PF00034">
    <property type="entry name" value="Cytochrom_C"/>
    <property type="match status" value="1"/>
</dbReference>
<evidence type="ECO:0000256" key="6">
    <source>
        <dbReference type="ARBA" id="ARBA00022982"/>
    </source>
</evidence>
<keyword evidence="9" id="KW-0732">Signal</keyword>
<accession>A0A1I3Q6L4</accession>
<keyword evidence="12" id="KW-1185">Reference proteome</keyword>
<evidence type="ECO:0000256" key="7">
    <source>
        <dbReference type="ARBA" id="ARBA00023004"/>
    </source>
</evidence>
<dbReference type="RefSeq" id="WP_092866299.1">
    <property type="nucleotide sequence ID" value="NZ_FOQH01000028.1"/>
</dbReference>
<feature type="domain" description="Cytochrome c" evidence="10">
    <location>
        <begin position="45"/>
        <end position="142"/>
    </location>
</feature>
<dbReference type="GO" id="GO:0005506">
    <property type="term" value="F:iron ion binding"/>
    <property type="evidence" value="ECO:0007669"/>
    <property type="project" value="InterPro"/>
</dbReference>
<feature type="chain" id="PRO_5011543873" evidence="9">
    <location>
        <begin position="24"/>
        <end position="161"/>
    </location>
</feature>
<evidence type="ECO:0000313" key="12">
    <source>
        <dbReference type="Proteomes" id="UP000199377"/>
    </source>
</evidence>
<dbReference type="PROSITE" id="PS51007">
    <property type="entry name" value="CYTC"/>
    <property type="match status" value="1"/>
</dbReference>
<dbReference type="InterPro" id="IPR008168">
    <property type="entry name" value="Cyt_C_IC"/>
</dbReference>
<evidence type="ECO:0000259" key="10">
    <source>
        <dbReference type="PROSITE" id="PS51007"/>
    </source>
</evidence>
<dbReference type="Gene3D" id="1.10.760.10">
    <property type="entry name" value="Cytochrome c-like domain"/>
    <property type="match status" value="1"/>
</dbReference>
<dbReference type="Proteomes" id="UP000199377">
    <property type="component" value="Unassembled WGS sequence"/>
</dbReference>
<dbReference type="OrthoDB" id="9811281at2"/>
<feature type="signal peptide" evidence="9">
    <location>
        <begin position="1"/>
        <end position="23"/>
    </location>
</feature>
<keyword evidence="5 8" id="KW-0479">Metal-binding</keyword>
<dbReference type="PANTHER" id="PTHR35008:SF4">
    <property type="entry name" value="BLL4482 PROTEIN"/>
    <property type="match status" value="1"/>
</dbReference>
<organism evidence="11 12">
    <name type="scientific">Albimonas pacifica</name>
    <dbReference type="NCBI Taxonomy" id="1114924"/>
    <lineage>
        <taxon>Bacteria</taxon>
        <taxon>Pseudomonadati</taxon>
        <taxon>Pseudomonadota</taxon>
        <taxon>Alphaproteobacteria</taxon>
        <taxon>Rhodobacterales</taxon>
        <taxon>Paracoccaceae</taxon>
        <taxon>Albimonas</taxon>
    </lineage>
</organism>
<keyword evidence="4" id="KW-0679">Respiratory chain</keyword>
<keyword evidence="6" id="KW-0249">Electron transport</keyword>
<evidence type="ECO:0000256" key="1">
    <source>
        <dbReference type="ARBA" id="ARBA00001926"/>
    </source>
</evidence>
<dbReference type="SUPFAM" id="SSF46626">
    <property type="entry name" value="Cytochrome c"/>
    <property type="match status" value="1"/>
</dbReference>
<name>A0A1I3Q6L4_9RHOB</name>
<keyword evidence="7 8" id="KW-0408">Iron</keyword>
<evidence type="ECO:0000256" key="4">
    <source>
        <dbReference type="ARBA" id="ARBA00022660"/>
    </source>
</evidence>
<evidence type="ECO:0000256" key="5">
    <source>
        <dbReference type="ARBA" id="ARBA00022723"/>
    </source>
</evidence>
<dbReference type="EMBL" id="FOQH01000028">
    <property type="protein sequence ID" value="SFJ29021.1"/>
    <property type="molecule type" value="Genomic_DNA"/>
</dbReference>
<dbReference type="InterPro" id="IPR051459">
    <property type="entry name" value="Cytochrome_c-type_DH"/>
</dbReference>
<dbReference type="InterPro" id="IPR009056">
    <property type="entry name" value="Cyt_c-like_dom"/>
</dbReference>
<reference evidence="11 12" key="1">
    <citation type="submission" date="2016-10" db="EMBL/GenBank/DDBJ databases">
        <authorList>
            <person name="de Groot N.N."/>
        </authorList>
    </citation>
    <scope>NUCLEOTIDE SEQUENCE [LARGE SCALE GENOMIC DNA]</scope>
    <source>
        <strain evidence="11 12">CGMCC 1.11030</strain>
    </source>
</reference>
<dbReference type="PRINTS" id="PR00605">
    <property type="entry name" value="CYTCHROMECIC"/>
</dbReference>
<dbReference type="GO" id="GO:0009055">
    <property type="term" value="F:electron transfer activity"/>
    <property type="evidence" value="ECO:0007669"/>
    <property type="project" value="InterPro"/>
</dbReference>
<dbReference type="AlphaFoldDB" id="A0A1I3Q6L4"/>
<evidence type="ECO:0000313" key="11">
    <source>
        <dbReference type="EMBL" id="SFJ29021.1"/>
    </source>
</evidence>
<keyword evidence="3 8" id="KW-0349">Heme</keyword>
<dbReference type="STRING" id="1114924.SAMN05216258_1285"/>
<evidence type="ECO:0000256" key="8">
    <source>
        <dbReference type="PROSITE-ProRule" id="PRU00433"/>
    </source>
</evidence>
<evidence type="ECO:0000256" key="3">
    <source>
        <dbReference type="ARBA" id="ARBA00022617"/>
    </source>
</evidence>
<gene>
    <name evidence="11" type="ORF">SAMN05216258_1285</name>
</gene>
<comment type="cofactor">
    <cofactor evidence="1">
        <name>heme c</name>
        <dbReference type="ChEBI" id="CHEBI:61717"/>
    </cofactor>
</comment>
<protein>
    <submittedName>
        <fullName evidence="11">Cytochrome c, mono-and diheme variants</fullName>
    </submittedName>
</protein>
<dbReference type="InterPro" id="IPR036909">
    <property type="entry name" value="Cyt_c-like_dom_sf"/>
</dbReference>
<evidence type="ECO:0000256" key="2">
    <source>
        <dbReference type="ARBA" id="ARBA00022448"/>
    </source>
</evidence>
<sequence>MKRGGIILAGAAAAGVAALAAVAQQENGDAPADGVTFRGEPVAAEEIAVGRELYAETCASCHGADLEGQADWKRRLDSGRMPAPPHDETGHTWHHSDQDLFAITKGGVEAVVPDYESDMPAFDGILSDEEIEAVLGYIKSTWPERQRAFQAEITANDEEGS</sequence>
<dbReference type="GO" id="GO:0020037">
    <property type="term" value="F:heme binding"/>
    <property type="evidence" value="ECO:0007669"/>
    <property type="project" value="InterPro"/>
</dbReference>
<keyword evidence="2" id="KW-0813">Transport</keyword>